<comment type="caution">
    <text evidence="2">The sequence shown here is derived from an EMBL/GenBank/DDBJ whole genome shotgun (WGS) entry which is preliminary data.</text>
</comment>
<evidence type="ECO:0000259" key="1">
    <source>
        <dbReference type="Pfam" id="PF05170"/>
    </source>
</evidence>
<gene>
    <name evidence="2" type="ORF">DI549_08135</name>
</gene>
<dbReference type="EMBL" id="QFQD01000019">
    <property type="protein sequence ID" value="PZQ83436.1"/>
    <property type="molecule type" value="Genomic_DNA"/>
</dbReference>
<dbReference type="Proteomes" id="UP000248887">
    <property type="component" value="Unassembled WGS sequence"/>
</dbReference>
<evidence type="ECO:0000313" key="2">
    <source>
        <dbReference type="EMBL" id="PZQ83436.1"/>
    </source>
</evidence>
<accession>A0A2W5R1I8</accession>
<reference evidence="2 3" key="1">
    <citation type="submission" date="2017-08" db="EMBL/GenBank/DDBJ databases">
        <title>Infants hospitalized years apart are colonized by the same room-sourced microbial strains.</title>
        <authorList>
            <person name="Brooks B."/>
            <person name="Olm M.R."/>
            <person name="Firek B.A."/>
            <person name="Baker R."/>
            <person name="Thomas B.C."/>
            <person name="Morowitz M.J."/>
            <person name="Banfield J.F."/>
        </authorList>
    </citation>
    <scope>NUCLEOTIDE SEQUENCE [LARGE SCALE GENOMIC DNA]</scope>
    <source>
        <strain evidence="2">S2_005_001_R2_27</strain>
    </source>
</reference>
<dbReference type="PANTHER" id="PTHR30441">
    <property type="entry name" value="DUF748 DOMAIN-CONTAINING PROTEIN"/>
    <property type="match status" value="1"/>
</dbReference>
<dbReference type="PANTHER" id="PTHR30441:SF4">
    <property type="entry name" value="PROTEIN ASMA"/>
    <property type="match status" value="1"/>
</dbReference>
<protein>
    <submittedName>
        <fullName evidence="2">AsmA family protein</fullName>
    </submittedName>
</protein>
<dbReference type="InterPro" id="IPR007844">
    <property type="entry name" value="AsmA"/>
</dbReference>
<proteinExistence type="predicted"/>
<evidence type="ECO:0000313" key="3">
    <source>
        <dbReference type="Proteomes" id="UP000248887"/>
    </source>
</evidence>
<dbReference type="Pfam" id="PF05170">
    <property type="entry name" value="AsmA"/>
    <property type="match status" value="1"/>
</dbReference>
<sequence>MRKLLPIFLLPVILAIIAAAVAPKLASEERLHAEATMLLRQATGVPVSIGGSASFSVFPWPSLDIDEVAVADGPVQLAVPHVRIVLDLLPLLTGRARADYIELSSPDVTVTEAGLGLDPLSAVFLRLASSKFAADVYLTDGRLRVLQDGHSEVIVPQADLHLAVRGGADAAVSGKVMWRDEPLDIDLSLGSLGALATGGAGRLRAKISGPPVHLTFDGAARLAGGPVAEGALSVEMRQLRTTLEWLDMDAPTERGFGPFALSGRVQMSPQNAALSDARIELDGNVSEGGFTLRLEGGRPVVQGSLASDRLDLTPYGQLAISDPDSMAWNHEMFDLSRLTKLDLDLRLSASQVLAGSARLDNVAASAVVKSGKLILAIGEAEAWNGLFRSALQLSPGANGGTETRVDLAAENVALAPALGDVFRIQRLEGNGSFRFAAVGAGKSVAELVSHLSGTFNLSGQSGALVGIDVGRVLSRLEQRPLSGSMDLRGGRTSYDRIGIDASIRDGIARLGKLEVESARMRISVGGESSIAERDLDFIGVAQLMAPAKSGVDPTASFELPFIVRGNWDQPIVLPDPQALIRRSGAAKPLFGQPRALGVAGQLP</sequence>
<feature type="domain" description="AsmA" evidence="1">
    <location>
        <begin position="323"/>
        <end position="510"/>
    </location>
</feature>
<dbReference type="GO" id="GO:0005886">
    <property type="term" value="C:plasma membrane"/>
    <property type="evidence" value="ECO:0007669"/>
    <property type="project" value="TreeGrafter"/>
</dbReference>
<dbReference type="GO" id="GO:0090313">
    <property type="term" value="P:regulation of protein targeting to membrane"/>
    <property type="evidence" value="ECO:0007669"/>
    <property type="project" value="TreeGrafter"/>
</dbReference>
<organism evidence="2 3">
    <name type="scientific">Ancylobacter novellus</name>
    <name type="common">Thiobacillus novellus</name>
    <dbReference type="NCBI Taxonomy" id="921"/>
    <lineage>
        <taxon>Bacteria</taxon>
        <taxon>Pseudomonadati</taxon>
        <taxon>Pseudomonadota</taxon>
        <taxon>Alphaproteobacteria</taxon>
        <taxon>Hyphomicrobiales</taxon>
        <taxon>Xanthobacteraceae</taxon>
        <taxon>Ancylobacter</taxon>
    </lineage>
</organism>
<name>A0A2W5R1I8_ANCNO</name>
<dbReference type="InterPro" id="IPR052894">
    <property type="entry name" value="AsmA-related"/>
</dbReference>
<dbReference type="AlphaFoldDB" id="A0A2W5R1I8"/>